<name>A0A1H9QGA2_9HYPH</name>
<protein>
    <submittedName>
        <fullName evidence="1">Uncharacterized protein</fullName>
    </submittedName>
</protein>
<evidence type="ECO:0000313" key="2">
    <source>
        <dbReference type="Proteomes" id="UP000199647"/>
    </source>
</evidence>
<evidence type="ECO:0000313" key="1">
    <source>
        <dbReference type="EMBL" id="SER58879.1"/>
    </source>
</evidence>
<dbReference type="AlphaFoldDB" id="A0A1H9QGA2"/>
<dbReference type="RefSeq" id="WP_092499890.1">
    <property type="nucleotide sequence ID" value="NZ_FOFG01000027.1"/>
</dbReference>
<gene>
    <name evidence="1" type="ORF">SAMN05216548_12728</name>
</gene>
<proteinExistence type="predicted"/>
<keyword evidence="2" id="KW-1185">Reference proteome</keyword>
<dbReference type="Proteomes" id="UP000199647">
    <property type="component" value="Unassembled WGS sequence"/>
</dbReference>
<organism evidence="1 2">
    <name type="scientific">Faunimonas pinastri</name>
    <dbReference type="NCBI Taxonomy" id="1855383"/>
    <lineage>
        <taxon>Bacteria</taxon>
        <taxon>Pseudomonadati</taxon>
        <taxon>Pseudomonadota</taxon>
        <taxon>Alphaproteobacteria</taxon>
        <taxon>Hyphomicrobiales</taxon>
        <taxon>Afifellaceae</taxon>
        <taxon>Faunimonas</taxon>
    </lineage>
</organism>
<reference evidence="1 2" key="1">
    <citation type="submission" date="2016-10" db="EMBL/GenBank/DDBJ databases">
        <authorList>
            <person name="de Groot N.N."/>
        </authorList>
    </citation>
    <scope>NUCLEOTIDE SEQUENCE [LARGE SCALE GENOMIC DNA]</scope>
    <source>
        <strain evidence="1 2">A52C2</strain>
    </source>
</reference>
<dbReference type="EMBL" id="FOFG01000027">
    <property type="protein sequence ID" value="SER58879.1"/>
    <property type="molecule type" value="Genomic_DNA"/>
</dbReference>
<sequence length="105" mass="10831">MPDQKISADTVTIAAGDLAGVTLEVSEGGEQRTGHFTTEYDAKNWAKENLDGNLVLKASTYDVIKADAPAAQADTVMAEDTLGSVDANDVVIDPAASSTDTTAVS</sequence>
<accession>A0A1H9QGA2</accession>